<comment type="caution">
    <text evidence="1">The sequence shown here is derived from an EMBL/GenBank/DDBJ whole genome shotgun (WGS) entry which is preliminary data.</text>
</comment>
<dbReference type="Proteomes" id="UP001168877">
    <property type="component" value="Unassembled WGS sequence"/>
</dbReference>
<organism evidence="1 2">
    <name type="scientific">Acer saccharum</name>
    <name type="common">Sugar maple</name>
    <dbReference type="NCBI Taxonomy" id="4024"/>
    <lineage>
        <taxon>Eukaryota</taxon>
        <taxon>Viridiplantae</taxon>
        <taxon>Streptophyta</taxon>
        <taxon>Embryophyta</taxon>
        <taxon>Tracheophyta</taxon>
        <taxon>Spermatophyta</taxon>
        <taxon>Magnoliopsida</taxon>
        <taxon>eudicotyledons</taxon>
        <taxon>Gunneridae</taxon>
        <taxon>Pentapetalae</taxon>
        <taxon>rosids</taxon>
        <taxon>malvids</taxon>
        <taxon>Sapindales</taxon>
        <taxon>Sapindaceae</taxon>
        <taxon>Hippocastanoideae</taxon>
        <taxon>Acereae</taxon>
        <taxon>Acer</taxon>
    </lineage>
</organism>
<dbReference type="AlphaFoldDB" id="A0AA39SKQ7"/>
<keyword evidence="2" id="KW-1185">Reference proteome</keyword>
<name>A0AA39SKQ7_ACESA</name>
<accession>A0AA39SKQ7</accession>
<reference evidence="1" key="1">
    <citation type="journal article" date="2022" name="Plant J.">
        <title>Strategies of tolerance reflected in two North American maple genomes.</title>
        <authorList>
            <person name="McEvoy S.L."/>
            <person name="Sezen U.U."/>
            <person name="Trouern-Trend A."/>
            <person name="McMahon S.M."/>
            <person name="Schaberg P.G."/>
            <person name="Yang J."/>
            <person name="Wegrzyn J.L."/>
            <person name="Swenson N.G."/>
        </authorList>
    </citation>
    <scope>NUCLEOTIDE SEQUENCE</scope>
    <source>
        <strain evidence="1">NS2018</strain>
    </source>
</reference>
<evidence type="ECO:0000313" key="1">
    <source>
        <dbReference type="EMBL" id="KAK0592983.1"/>
    </source>
</evidence>
<proteinExistence type="predicted"/>
<protein>
    <submittedName>
        <fullName evidence="1">Uncharacterized protein</fullName>
    </submittedName>
</protein>
<evidence type="ECO:0000313" key="2">
    <source>
        <dbReference type="Proteomes" id="UP001168877"/>
    </source>
</evidence>
<gene>
    <name evidence="1" type="ORF">LWI29_028562</name>
</gene>
<reference evidence="1" key="2">
    <citation type="submission" date="2023-06" db="EMBL/GenBank/DDBJ databases">
        <authorList>
            <person name="Swenson N.G."/>
            <person name="Wegrzyn J.L."/>
            <person name="Mcevoy S.L."/>
        </authorList>
    </citation>
    <scope>NUCLEOTIDE SEQUENCE</scope>
    <source>
        <strain evidence="1">NS2018</strain>
        <tissue evidence="1">Leaf</tissue>
    </source>
</reference>
<dbReference type="EMBL" id="JAUESC010000380">
    <property type="protein sequence ID" value="KAK0592983.1"/>
    <property type="molecule type" value="Genomic_DNA"/>
</dbReference>
<sequence length="177" mass="19362">MVRLPKSRNRGLSSDKPVFPIAVSMQRARPISNLLPDGERLGAISKEESSSEQTVDRDRHGWTVVGKLVNFCSFEFRDFGTLVNGGIMGCQEKGKERVGQQSKRKPRLAMLTNGPRAMVDSSSLSTSESDEGKRQMSNHFTIGECSKFFSSGGQVDQVGCIDGYSNGLVSPNTIPIF</sequence>